<evidence type="ECO:0000313" key="15">
    <source>
        <dbReference type="EMBL" id="KAK5641584.1"/>
    </source>
</evidence>
<proteinExistence type="inferred from homology"/>
<comment type="cofactor">
    <cofactor evidence="1 13">
        <name>heme</name>
        <dbReference type="ChEBI" id="CHEBI:30413"/>
    </cofactor>
</comment>
<dbReference type="InterPro" id="IPR036396">
    <property type="entry name" value="Cyt_P450_sf"/>
</dbReference>
<dbReference type="GO" id="GO:0005789">
    <property type="term" value="C:endoplasmic reticulum membrane"/>
    <property type="evidence" value="ECO:0007669"/>
    <property type="project" value="UniProtKB-SubCell"/>
</dbReference>
<evidence type="ECO:0000256" key="6">
    <source>
        <dbReference type="ARBA" id="ARBA00022723"/>
    </source>
</evidence>
<dbReference type="CDD" id="cd11056">
    <property type="entry name" value="CYP6-like"/>
    <property type="match status" value="1"/>
</dbReference>
<keyword evidence="9 14" id="KW-0560">Oxidoreductase</keyword>
<evidence type="ECO:0000256" key="11">
    <source>
        <dbReference type="ARBA" id="ARBA00023033"/>
    </source>
</evidence>
<evidence type="ECO:0000256" key="3">
    <source>
        <dbReference type="ARBA" id="ARBA00004406"/>
    </source>
</evidence>
<comment type="similarity">
    <text evidence="4 14">Belongs to the cytochrome P450 family.</text>
</comment>
<dbReference type="InterPro" id="IPR002401">
    <property type="entry name" value="Cyt_P450_E_grp-I"/>
</dbReference>
<dbReference type="Gene3D" id="1.10.630.10">
    <property type="entry name" value="Cytochrome P450"/>
    <property type="match status" value="1"/>
</dbReference>
<dbReference type="PROSITE" id="PS00086">
    <property type="entry name" value="CYTOCHROME_P450"/>
    <property type="match status" value="1"/>
</dbReference>
<dbReference type="Proteomes" id="UP001329430">
    <property type="component" value="Chromosome 7"/>
</dbReference>
<dbReference type="InterPro" id="IPR017972">
    <property type="entry name" value="Cyt_P450_CS"/>
</dbReference>
<dbReference type="SUPFAM" id="SSF48264">
    <property type="entry name" value="Cytochrome P450"/>
    <property type="match status" value="1"/>
</dbReference>
<keyword evidence="6 13" id="KW-0479">Metal-binding</keyword>
<reference evidence="15 16" key="1">
    <citation type="journal article" date="2024" name="Insects">
        <title>An Improved Chromosome-Level Genome Assembly of the Firefly Pyrocoelia pectoralis.</title>
        <authorList>
            <person name="Fu X."/>
            <person name="Meyer-Rochow V.B."/>
            <person name="Ballantyne L."/>
            <person name="Zhu X."/>
        </authorList>
    </citation>
    <scope>NUCLEOTIDE SEQUENCE [LARGE SCALE GENOMIC DNA]</scope>
    <source>
        <strain evidence="15">XCY_ONT2</strain>
    </source>
</reference>
<keyword evidence="11 14" id="KW-0503">Monooxygenase</keyword>
<dbReference type="GO" id="GO:0005506">
    <property type="term" value="F:iron ion binding"/>
    <property type="evidence" value="ECO:0007669"/>
    <property type="project" value="InterPro"/>
</dbReference>
<sequence>MFSFLIVITLCLFVYFVLIRPFQYWTRKGVPQLSVSRIWLQTFKSILQLQSMADGLKVLYKESPNARYTGVYQLASRSLLIKDPELIKQITVKDFDHFMDHNQVLFEDSEPLWSKNLMSLRGERWKEMRATLSPSFTSSKMKAMFHIILECAQNFVKHFRSDGEEIVTVEFKDIFTRFTNDVIASASFGIVCDSLKERDNEFYKMGRLATNFTGFWKGISFLILLSMPRLAKYLGIQVLNEKVSAFFKNLVIGNMEAREKNGIVRHDMIHLLMEARKGKLQHDHESEVIDTGFAVIEESSIGKEDKWKKIQLTDDDVAAQALIFFFAGFESVSTLMCFTVYEIAVNPFIQEKLQKEVDHVLKECNGKLTYEVLLKMEYLDMVVSEALRKWPSAVVTDRLCVKPYTIQPEREGEKPLDLKKGDLISIIMYGMHWDENYFPNPERFDPERFNSENKRNIAPYTYIPFGVGPRSCIGNRFALLETKILLFNIVQNFEIVVVDKSVVPLKLSRKQFTLNAENGFWFGFKSRKSSI</sequence>
<dbReference type="AlphaFoldDB" id="A0AAN7VDX0"/>
<dbReference type="PRINTS" id="PR00385">
    <property type="entry name" value="P450"/>
</dbReference>
<comment type="caution">
    <text evidence="15">The sequence shown here is derived from an EMBL/GenBank/DDBJ whole genome shotgun (WGS) entry which is preliminary data.</text>
</comment>
<evidence type="ECO:0000256" key="9">
    <source>
        <dbReference type="ARBA" id="ARBA00023002"/>
    </source>
</evidence>
<dbReference type="GO" id="GO:0020037">
    <property type="term" value="F:heme binding"/>
    <property type="evidence" value="ECO:0007669"/>
    <property type="project" value="InterPro"/>
</dbReference>
<keyword evidence="5 13" id="KW-0349">Heme</keyword>
<keyword evidence="12" id="KW-0472">Membrane</keyword>
<evidence type="ECO:0000256" key="14">
    <source>
        <dbReference type="RuleBase" id="RU000461"/>
    </source>
</evidence>
<organism evidence="15 16">
    <name type="scientific">Pyrocoelia pectoralis</name>
    <dbReference type="NCBI Taxonomy" id="417401"/>
    <lineage>
        <taxon>Eukaryota</taxon>
        <taxon>Metazoa</taxon>
        <taxon>Ecdysozoa</taxon>
        <taxon>Arthropoda</taxon>
        <taxon>Hexapoda</taxon>
        <taxon>Insecta</taxon>
        <taxon>Pterygota</taxon>
        <taxon>Neoptera</taxon>
        <taxon>Endopterygota</taxon>
        <taxon>Coleoptera</taxon>
        <taxon>Polyphaga</taxon>
        <taxon>Elateriformia</taxon>
        <taxon>Elateroidea</taxon>
        <taxon>Lampyridae</taxon>
        <taxon>Lampyrinae</taxon>
        <taxon>Pyrocoelia</taxon>
    </lineage>
</organism>
<dbReference type="InterPro" id="IPR001128">
    <property type="entry name" value="Cyt_P450"/>
</dbReference>
<dbReference type="PRINTS" id="PR00463">
    <property type="entry name" value="EP450I"/>
</dbReference>
<dbReference type="PANTHER" id="PTHR24292:SF54">
    <property type="entry name" value="CYP9F3-RELATED"/>
    <property type="match status" value="1"/>
</dbReference>
<protein>
    <recommendedName>
        <fullName evidence="17">Cytochrome P450</fullName>
    </recommendedName>
</protein>
<evidence type="ECO:0008006" key="17">
    <source>
        <dbReference type="Google" id="ProtNLM"/>
    </source>
</evidence>
<dbReference type="FunFam" id="1.10.630.10:FF:000042">
    <property type="entry name" value="Cytochrome P450"/>
    <property type="match status" value="1"/>
</dbReference>
<dbReference type="GO" id="GO:0004497">
    <property type="term" value="F:monooxygenase activity"/>
    <property type="evidence" value="ECO:0007669"/>
    <property type="project" value="UniProtKB-KW"/>
</dbReference>
<keyword evidence="16" id="KW-1185">Reference proteome</keyword>
<dbReference type="EMBL" id="JAVRBK010000007">
    <property type="protein sequence ID" value="KAK5641584.1"/>
    <property type="molecule type" value="Genomic_DNA"/>
</dbReference>
<evidence type="ECO:0000256" key="5">
    <source>
        <dbReference type="ARBA" id="ARBA00022617"/>
    </source>
</evidence>
<keyword evidence="8" id="KW-0492">Microsome</keyword>
<gene>
    <name evidence="15" type="ORF">RI129_010131</name>
</gene>
<evidence type="ECO:0000256" key="12">
    <source>
        <dbReference type="ARBA" id="ARBA00023136"/>
    </source>
</evidence>
<dbReference type="Pfam" id="PF00067">
    <property type="entry name" value="p450"/>
    <property type="match status" value="1"/>
</dbReference>
<name>A0AAN7VDX0_9COLE</name>
<feature type="binding site" description="axial binding residue" evidence="13">
    <location>
        <position position="472"/>
    </location>
    <ligand>
        <name>heme</name>
        <dbReference type="ChEBI" id="CHEBI:30413"/>
    </ligand>
    <ligandPart>
        <name>Fe</name>
        <dbReference type="ChEBI" id="CHEBI:18248"/>
    </ligandPart>
</feature>
<dbReference type="InterPro" id="IPR050476">
    <property type="entry name" value="Insect_CytP450_Detox"/>
</dbReference>
<evidence type="ECO:0000256" key="7">
    <source>
        <dbReference type="ARBA" id="ARBA00022824"/>
    </source>
</evidence>
<dbReference type="PANTHER" id="PTHR24292">
    <property type="entry name" value="CYTOCHROME P450"/>
    <property type="match status" value="1"/>
</dbReference>
<evidence type="ECO:0000313" key="16">
    <source>
        <dbReference type="Proteomes" id="UP001329430"/>
    </source>
</evidence>
<evidence type="ECO:0000256" key="2">
    <source>
        <dbReference type="ARBA" id="ARBA00004174"/>
    </source>
</evidence>
<keyword evidence="7" id="KW-0256">Endoplasmic reticulum</keyword>
<evidence type="ECO:0000256" key="8">
    <source>
        <dbReference type="ARBA" id="ARBA00022848"/>
    </source>
</evidence>
<accession>A0AAN7VDX0</accession>
<evidence type="ECO:0000256" key="10">
    <source>
        <dbReference type="ARBA" id="ARBA00023004"/>
    </source>
</evidence>
<keyword evidence="10 13" id="KW-0408">Iron</keyword>
<dbReference type="GO" id="GO:0016705">
    <property type="term" value="F:oxidoreductase activity, acting on paired donors, with incorporation or reduction of molecular oxygen"/>
    <property type="evidence" value="ECO:0007669"/>
    <property type="project" value="InterPro"/>
</dbReference>
<evidence type="ECO:0000256" key="13">
    <source>
        <dbReference type="PIRSR" id="PIRSR602401-1"/>
    </source>
</evidence>
<comment type="subcellular location">
    <subcellularLocation>
        <location evidence="3">Endoplasmic reticulum membrane</location>
        <topology evidence="3">Peripheral membrane protein</topology>
    </subcellularLocation>
    <subcellularLocation>
        <location evidence="2">Microsome membrane</location>
        <topology evidence="2">Peripheral membrane protein</topology>
    </subcellularLocation>
</comment>
<evidence type="ECO:0000256" key="4">
    <source>
        <dbReference type="ARBA" id="ARBA00010617"/>
    </source>
</evidence>
<evidence type="ECO:0000256" key="1">
    <source>
        <dbReference type="ARBA" id="ARBA00001971"/>
    </source>
</evidence>